<keyword evidence="10" id="KW-1185">Reference proteome</keyword>
<evidence type="ECO:0000259" key="7">
    <source>
        <dbReference type="Pfam" id="PF02272"/>
    </source>
</evidence>
<keyword evidence="5 9" id="KW-0269">Exonuclease</keyword>
<name>A0A0S4MRM1_9BACT</name>
<dbReference type="PANTHER" id="PTHR30255:SF2">
    <property type="entry name" value="SINGLE-STRANDED-DNA-SPECIFIC EXONUCLEASE RECJ"/>
    <property type="match status" value="1"/>
</dbReference>
<evidence type="ECO:0000256" key="2">
    <source>
        <dbReference type="ARBA" id="ARBA00019841"/>
    </source>
</evidence>
<dbReference type="EMBL" id="FAOO01000001">
    <property type="protein sequence ID" value="CUU00662.1"/>
    <property type="molecule type" value="Genomic_DNA"/>
</dbReference>
<dbReference type="GO" id="GO:0006281">
    <property type="term" value="P:DNA repair"/>
    <property type="evidence" value="ECO:0007669"/>
    <property type="project" value="InterPro"/>
</dbReference>
<feature type="domain" description="RecJ OB" evidence="8">
    <location>
        <begin position="457"/>
        <end position="564"/>
    </location>
</feature>
<dbReference type="STRING" id="1643428.GCA_001442855_00046"/>
<sequence length="566" mass="63795">MRNKWRIIEVKDIEKVKNLATEASLPIPIAKVLVARGIDTRKKLEKFFNPSLDDLYDPFLMEDMEKAVDRISKAILNKEKILVYGDYDVDGTTGASMLYLFLKELGADVEVYIPDRFKEGYGISLRGIERAKEKGVSTMIAVDCGITAINEVEYAKKFGIDVIICDHHEPGEKIPNAYAVLDPLKATCNYPFKYLSGCGVAFKLVQAICEKLNVEINPIQYLDYVAIASAADVVPLVDENRILVKYGLELLNSSNPRVSFLALLERAGLRNKKINTWHIGFVIGPRINAVGRLGDATRAVEFLISSDYKDASKWADELHRENERRQSLDRKAFDEAVEFIESYQLHKKDKVLVLFNEEWHQGVIGIVASKIVEKYHRPAILLTSSDGVLKGSARSIPGFDIYRALRHCENTLLQFGGHKHAAGMVLQREKLDEFKIAINKFADDELTEDMLVREVTIDAVVDLREVANSIVDYFMLLKKFEPFGPGNYEPVFLSPEAKIFDVKNFGNNHLKFKIKVDGITIDAIGYGLGELYQSVGVADKVSIVFSFDEGNWNGQPVVQFKIKDLK</sequence>
<dbReference type="InterPro" id="IPR051673">
    <property type="entry name" value="SSDNA_exonuclease_RecJ"/>
</dbReference>
<dbReference type="Proteomes" id="UP000320623">
    <property type="component" value="Unassembled WGS sequence"/>
</dbReference>
<dbReference type="Pfam" id="PF02272">
    <property type="entry name" value="DHHA1"/>
    <property type="match status" value="1"/>
</dbReference>
<evidence type="ECO:0000259" key="8">
    <source>
        <dbReference type="Pfam" id="PF17768"/>
    </source>
</evidence>
<dbReference type="RefSeq" id="WP_181180183.1">
    <property type="nucleotide sequence ID" value="NZ_FAOO01000001.1"/>
</dbReference>
<dbReference type="GO" id="GO:0006310">
    <property type="term" value="P:DNA recombination"/>
    <property type="evidence" value="ECO:0007669"/>
    <property type="project" value="InterPro"/>
</dbReference>
<keyword evidence="4" id="KW-0378">Hydrolase</keyword>
<dbReference type="InterPro" id="IPR004610">
    <property type="entry name" value="RecJ"/>
</dbReference>
<proteinExistence type="inferred from homology"/>
<protein>
    <recommendedName>
        <fullName evidence="2">Single-stranded-DNA-specific exonuclease RecJ</fullName>
    </recommendedName>
</protein>
<dbReference type="PANTHER" id="PTHR30255">
    <property type="entry name" value="SINGLE-STRANDED-DNA-SPECIFIC EXONUCLEASE RECJ"/>
    <property type="match status" value="1"/>
</dbReference>
<dbReference type="AlphaFoldDB" id="A0A0S4MRM1"/>
<evidence type="ECO:0000313" key="10">
    <source>
        <dbReference type="Proteomes" id="UP000320623"/>
    </source>
</evidence>
<dbReference type="Pfam" id="PF17768">
    <property type="entry name" value="RecJ_OB"/>
    <property type="match status" value="1"/>
</dbReference>
<dbReference type="Pfam" id="PF01368">
    <property type="entry name" value="DHH"/>
    <property type="match status" value="1"/>
</dbReference>
<dbReference type="InterPro" id="IPR041122">
    <property type="entry name" value="RecJ_OB"/>
</dbReference>
<accession>A0A0S4MRM1</accession>
<evidence type="ECO:0000313" key="9">
    <source>
        <dbReference type="EMBL" id="CUU00662.1"/>
    </source>
</evidence>
<evidence type="ECO:0000256" key="5">
    <source>
        <dbReference type="ARBA" id="ARBA00022839"/>
    </source>
</evidence>
<dbReference type="SUPFAM" id="SSF64182">
    <property type="entry name" value="DHH phosphoesterases"/>
    <property type="match status" value="1"/>
</dbReference>
<keyword evidence="3" id="KW-0540">Nuclease</keyword>
<feature type="domain" description="DDH" evidence="6">
    <location>
        <begin position="80"/>
        <end position="228"/>
    </location>
</feature>
<reference evidence="10" key="1">
    <citation type="submission" date="2015-11" db="EMBL/GenBank/DDBJ databases">
        <authorList>
            <person name="Varghese N."/>
        </authorList>
    </citation>
    <scope>NUCLEOTIDE SEQUENCE [LARGE SCALE GENOMIC DNA]</scope>
</reference>
<dbReference type="InterPro" id="IPR038763">
    <property type="entry name" value="DHH_sf"/>
</dbReference>
<dbReference type="GO" id="GO:0003676">
    <property type="term" value="F:nucleic acid binding"/>
    <property type="evidence" value="ECO:0007669"/>
    <property type="project" value="InterPro"/>
</dbReference>
<dbReference type="InterPro" id="IPR001667">
    <property type="entry name" value="DDH_dom"/>
</dbReference>
<dbReference type="NCBIfam" id="TIGR00644">
    <property type="entry name" value="recJ"/>
    <property type="match status" value="1"/>
</dbReference>
<evidence type="ECO:0000259" key="6">
    <source>
        <dbReference type="Pfam" id="PF01368"/>
    </source>
</evidence>
<gene>
    <name evidence="9" type="ORF">JGI1_00049</name>
</gene>
<comment type="similarity">
    <text evidence="1">Belongs to the RecJ family.</text>
</comment>
<evidence type="ECO:0000256" key="3">
    <source>
        <dbReference type="ARBA" id="ARBA00022722"/>
    </source>
</evidence>
<evidence type="ECO:0000256" key="1">
    <source>
        <dbReference type="ARBA" id="ARBA00005915"/>
    </source>
</evidence>
<organism evidence="9 10">
    <name type="scientific">Candidatus Thermokryptus mobilis</name>
    <dbReference type="NCBI Taxonomy" id="1643428"/>
    <lineage>
        <taxon>Bacteria</taxon>
        <taxon>Pseudomonadati</taxon>
        <taxon>Candidatus Kryptoniota</taxon>
        <taxon>Candidatus Thermokryptus</taxon>
    </lineage>
</organism>
<feature type="domain" description="DHHA1" evidence="7">
    <location>
        <begin position="349"/>
        <end position="442"/>
    </location>
</feature>
<evidence type="ECO:0000256" key="4">
    <source>
        <dbReference type="ARBA" id="ARBA00022801"/>
    </source>
</evidence>
<dbReference type="Gene3D" id="3.10.310.30">
    <property type="match status" value="1"/>
</dbReference>
<dbReference type="Gene3D" id="3.90.1640.30">
    <property type="match status" value="1"/>
</dbReference>
<dbReference type="InterPro" id="IPR003156">
    <property type="entry name" value="DHHA1_dom"/>
</dbReference>
<dbReference type="GO" id="GO:0008409">
    <property type="term" value="F:5'-3' exonuclease activity"/>
    <property type="evidence" value="ECO:0007669"/>
    <property type="project" value="InterPro"/>
</dbReference>